<feature type="region of interest" description="Disordered" evidence="1">
    <location>
        <begin position="610"/>
        <end position="640"/>
    </location>
</feature>
<proteinExistence type="predicted"/>
<dbReference type="EMBL" id="JAGKHQ010000009">
    <property type="protein sequence ID" value="KAG7508525.1"/>
    <property type="molecule type" value="Genomic_DNA"/>
</dbReference>
<gene>
    <name evidence="2" type="ORF">JOB18_015530</name>
</gene>
<sequence>MDPDSPPLGCSGQEGLLFDDQGMVLPHSILGSLEDFRSYLEAKGETELVKRLPKSQRDPPRGRYKCEAVECQVSSEHRNLQSNALQNWNTHMRQRKRQQDYLSNLLNKPTKTLLMNSANNFREVQEQREFLNQVMPFIHSGYGYRVGSEFWSLPPHLGDEISGITATLTQTQQGRWKPVTYIGQPSSICRESSAETSRAASCTWNQSSYLQHQYQLLGEFLQDMTIQKPDLSVLEVIGSGKPLTFITECQSPLVEKEMEHEEEMGKSIDPQNNEGPSVLLIPALRFCGQLAHWTGNSATKHGEVGISATIIFEGLTEDIATSHLEMCNEGSTAIFFSWQQLPMTQSFHNLQSQTKHRNFYFNSSSGVILPGDTRRVEFIFKSEKPGIRTEVWQLTTHPVLLQGASLQVVLRGVSLYQDKTSDQRLFIESKLEKMMTVNMCQSILCDVLRGIRSPERPSSPAELYVTEEQRFLDKNLKLQYLYQPVEDLKRLYQKVNPEHTWDFSVDTLQQALLSLPENAQDTITKETSLAQLNSLLVDLSKPPELKNCHLTAAAVGHQLWVVLLDRMADEAMSLRNLLGLPENKTWTSTSVNSCMSDGNLTTGEIFNEKSVEDSKKKGKKKEEVGKRTKEKHGRVTSSLTDSESIGLHLYDDPNEEPEVSDIYTRLLHKKVYALMGDLVDDLCGLMDEGAKEDTTWKIGDK</sequence>
<comment type="caution">
    <text evidence="2">The sequence shown here is derived from an EMBL/GenBank/DDBJ whole genome shotgun (WGS) entry which is preliminary data.</text>
</comment>
<name>A0AAV6RT77_SOLSE</name>
<protein>
    <recommendedName>
        <fullName evidence="4">Mycbp associated protein</fullName>
    </recommendedName>
</protein>
<evidence type="ECO:0000313" key="2">
    <source>
        <dbReference type="EMBL" id="KAG7508525.1"/>
    </source>
</evidence>
<evidence type="ECO:0008006" key="4">
    <source>
        <dbReference type="Google" id="ProtNLM"/>
    </source>
</evidence>
<feature type="compositionally biased region" description="Basic and acidic residues" evidence="1">
    <location>
        <begin position="610"/>
        <end position="627"/>
    </location>
</feature>
<dbReference type="PANTHER" id="PTHR48421">
    <property type="entry name" value="MYCBP-ASSOCIATED PROTEIN"/>
    <property type="match status" value="1"/>
</dbReference>
<keyword evidence="3" id="KW-1185">Reference proteome</keyword>
<dbReference type="PANTHER" id="PTHR48421:SF1">
    <property type="entry name" value="MYCBP-ASSOCIATED PROTEIN"/>
    <property type="match status" value="1"/>
</dbReference>
<evidence type="ECO:0000256" key="1">
    <source>
        <dbReference type="SAM" id="MobiDB-lite"/>
    </source>
</evidence>
<organism evidence="2 3">
    <name type="scientific">Solea senegalensis</name>
    <name type="common">Senegalese sole</name>
    <dbReference type="NCBI Taxonomy" id="28829"/>
    <lineage>
        <taxon>Eukaryota</taxon>
        <taxon>Metazoa</taxon>
        <taxon>Chordata</taxon>
        <taxon>Craniata</taxon>
        <taxon>Vertebrata</taxon>
        <taxon>Euteleostomi</taxon>
        <taxon>Actinopterygii</taxon>
        <taxon>Neopterygii</taxon>
        <taxon>Teleostei</taxon>
        <taxon>Neoteleostei</taxon>
        <taxon>Acanthomorphata</taxon>
        <taxon>Carangaria</taxon>
        <taxon>Pleuronectiformes</taxon>
        <taxon>Pleuronectoidei</taxon>
        <taxon>Soleidae</taxon>
        <taxon>Solea</taxon>
    </lineage>
</organism>
<dbReference type="AlphaFoldDB" id="A0AAV6RT77"/>
<evidence type="ECO:0000313" key="3">
    <source>
        <dbReference type="Proteomes" id="UP000693946"/>
    </source>
</evidence>
<dbReference type="Proteomes" id="UP000693946">
    <property type="component" value="Linkage Group LG17"/>
</dbReference>
<reference evidence="2 3" key="1">
    <citation type="journal article" date="2021" name="Sci. Rep.">
        <title>Chromosome anchoring in Senegalese sole (Solea senegalensis) reveals sex-associated markers and genome rearrangements in flatfish.</title>
        <authorList>
            <person name="Guerrero-Cozar I."/>
            <person name="Gomez-Garrido J."/>
            <person name="Berbel C."/>
            <person name="Martinez-Blanch J.F."/>
            <person name="Alioto T."/>
            <person name="Claros M.G."/>
            <person name="Gagnaire P.A."/>
            <person name="Manchado M."/>
        </authorList>
    </citation>
    <scope>NUCLEOTIDE SEQUENCE [LARGE SCALE GENOMIC DNA]</scope>
    <source>
        <strain evidence="2">Sse05_10M</strain>
    </source>
</reference>
<accession>A0AAV6RT77</accession>
<dbReference type="InterPro" id="IPR032707">
    <property type="entry name" value="MYCBPAP"/>
</dbReference>
<dbReference type="Pfam" id="PF14646">
    <property type="entry name" value="MYCBPAP"/>
    <property type="match status" value="1"/>
</dbReference>